<dbReference type="SMART" id="SM00382">
    <property type="entry name" value="AAA"/>
    <property type="match status" value="1"/>
</dbReference>
<feature type="domain" description="AAA+ ATPase" evidence="2">
    <location>
        <begin position="650"/>
        <end position="777"/>
    </location>
</feature>
<dbReference type="EMBL" id="PPTA01000008">
    <property type="protein sequence ID" value="TFB01901.1"/>
    <property type="molecule type" value="Genomic_DNA"/>
</dbReference>
<name>A0ABY2H2A3_9HYPO</name>
<reference evidence="3 4" key="1">
    <citation type="submission" date="2018-01" db="EMBL/GenBank/DDBJ databases">
        <title>Genome characterization of the sugarcane-associated fungus Trichoderma ghanense CCMA-1212 and their application in lignocelulose bioconversion.</title>
        <authorList>
            <person name="Steindorff A.S."/>
            <person name="Mendes T.D."/>
            <person name="Vilela E.S.D."/>
            <person name="Rodrigues D.S."/>
            <person name="Formighieri E.F."/>
            <person name="Melo I.S."/>
            <person name="Favaro L.C.L."/>
        </authorList>
    </citation>
    <scope>NUCLEOTIDE SEQUENCE [LARGE SCALE GENOMIC DNA]</scope>
    <source>
        <strain evidence="3 4">CCMA-1212</strain>
    </source>
</reference>
<feature type="compositionally biased region" description="Polar residues" evidence="1">
    <location>
        <begin position="1"/>
        <end position="43"/>
    </location>
</feature>
<dbReference type="GeneID" id="300578023"/>
<dbReference type="PANTHER" id="PTHR46411:SF2">
    <property type="entry name" value="AAA+ ATPASE DOMAIN-CONTAINING PROTEIN"/>
    <property type="match status" value="1"/>
</dbReference>
<dbReference type="Pfam" id="PF22942">
    <property type="entry name" value="DUF7025"/>
    <property type="match status" value="1"/>
</dbReference>
<accession>A0ABY2H2A3</accession>
<keyword evidence="4" id="KW-1185">Reference proteome</keyword>
<feature type="region of interest" description="Disordered" evidence="1">
    <location>
        <begin position="273"/>
        <end position="293"/>
    </location>
</feature>
<gene>
    <name evidence="3" type="ORF">CCMA1212_006345</name>
</gene>
<organism evidence="3 4">
    <name type="scientific">Trichoderma ghanense</name>
    <dbReference type="NCBI Taxonomy" id="65468"/>
    <lineage>
        <taxon>Eukaryota</taxon>
        <taxon>Fungi</taxon>
        <taxon>Dikarya</taxon>
        <taxon>Ascomycota</taxon>
        <taxon>Pezizomycotina</taxon>
        <taxon>Sordariomycetes</taxon>
        <taxon>Hypocreomycetidae</taxon>
        <taxon>Hypocreales</taxon>
        <taxon>Hypocreaceae</taxon>
        <taxon>Trichoderma</taxon>
    </lineage>
</organism>
<comment type="caution">
    <text evidence="3">The sequence shown here is derived from an EMBL/GenBank/DDBJ whole genome shotgun (WGS) entry which is preliminary data.</text>
</comment>
<dbReference type="InterPro" id="IPR027417">
    <property type="entry name" value="P-loop_NTPase"/>
</dbReference>
<dbReference type="Proteomes" id="UP001642720">
    <property type="component" value="Unassembled WGS sequence"/>
</dbReference>
<feature type="compositionally biased region" description="Basic and acidic residues" evidence="1">
    <location>
        <begin position="55"/>
        <end position="67"/>
    </location>
</feature>
<dbReference type="InterPro" id="IPR003593">
    <property type="entry name" value="AAA+_ATPase"/>
</dbReference>
<dbReference type="SUPFAM" id="SSF52540">
    <property type="entry name" value="P-loop containing nucleoside triphosphate hydrolases"/>
    <property type="match status" value="1"/>
</dbReference>
<evidence type="ECO:0000313" key="3">
    <source>
        <dbReference type="EMBL" id="TFB01901.1"/>
    </source>
</evidence>
<protein>
    <recommendedName>
        <fullName evidence="2">AAA+ ATPase domain-containing protein</fullName>
    </recommendedName>
</protein>
<feature type="region of interest" description="Disordered" evidence="1">
    <location>
        <begin position="1"/>
        <end position="70"/>
    </location>
</feature>
<dbReference type="InterPro" id="IPR003959">
    <property type="entry name" value="ATPase_AAA_core"/>
</dbReference>
<sequence length="856" mass="97441">MNTSVSQDKAAAQQSVAQEKSTASESSLNDGFQALQTSQSPESLSDADWTVFDEEPPKPDNTERDQDAIGDTPDEAVRQLKEPQKPALTTTPHVSVLSDYELQLILLEAQNKRRLEMARQEQAKLVVPPWHEHTPMKRPPEPSPSAMMNTMQRNPTMAIRNTMNTMPSSFNPPDQTKMSQTIIMLQAQIKALQDENQLLRRQLSDAKPPNFAIFHCITGEEGEKVYLDQPRWVRCGDKFVLEACSPVQYPEAYGLYKSLHFVVYKTYSANMRGGTKKPLQQDVGSKKPGPEPDGEIIKLVSEDMMRAMEKLAGRDEALQKKFSCLVSDKEIRAPHLWWYHYRNQRNMLDGLTPSQAEAMQSLTRWLNDAYNEAHRRADGQFKRGMVSASSMSYLIHPGDVLVCGVVGGFEARLATSWLQEVAAKPINQGPDEVPPLTDDKMSKRRWEVDAWSYRYDGDFYRMTTMPAIQLDADPTRDAEISIADLDAFPLRFASQEVRDTLERRGKTFWDCRHGKYVSYSTKNKGCTPDQRYMIDDRIYHNRHPGSGLLGKIGHSEQVLRISRVKPAFINQEDAPSEPDLYLFPRTVMGYGLRQKRWEDVDVDRIREIAWNKHAFSHLGAETETQELTRAVITSHIYSQTDAGEVQSGDKGLTMLLRGEPGTGKTFTVERAAECLERPLYVVACSEVGTQPEDVEKRLEETFYLAKTWGCILLLAETEVFLEEQTLSTVAQDARVSALLRAVEGFGGVLIMESHRLQVTGEVFRSHIQLVLHYEPLTEPQRAQIWRNMFNNFKLLGKDDMDFDDIDGYVDELANWRMDGHQMQNVMTRARQLAQFQGRKMSASHLESAVRLAWFSR</sequence>
<evidence type="ECO:0000313" key="4">
    <source>
        <dbReference type="Proteomes" id="UP001642720"/>
    </source>
</evidence>
<dbReference type="Gene3D" id="3.40.50.300">
    <property type="entry name" value="P-loop containing nucleotide triphosphate hydrolases"/>
    <property type="match status" value="1"/>
</dbReference>
<proteinExistence type="predicted"/>
<evidence type="ECO:0000256" key="1">
    <source>
        <dbReference type="SAM" id="MobiDB-lite"/>
    </source>
</evidence>
<dbReference type="Pfam" id="PF00004">
    <property type="entry name" value="AAA"/>
    <property type="match status" value="1"/>
</dbReference>
<dbReference type="RefSeq" id="XP_073558102.1">
    <property type="nucleotide sequence ID" value="XM_073703573.1"/>
</dbReference>
<dbReference type="InterPro" id="IPR054289">
    <property type="entry name" value="DUF7025"/>
</dbReference>
<evidence type="ECO:0000259" key="2">
    <source>
        <dbReference type="SMART" id="SM00382"/>
    </source>
</evidence>
<dbReference type="PANTHER" id="PTHR46411">
    <property type="entry name" value="FAMILY ATPASE, PUTATIVE-RELATED"/>
    <property type="match status" value="1"/>
</dbReference>